<accession>A0A365HD82</accession>
<gene>
    <name evidence="1" type="ORF">DPM19_04810</name>
</gene>
<dbReference type="Proteomes" id="UP000251891">
    <property type="component" value="Unassembled WGS sequence"/>
</dbReference>
<organism evidence="1 2">
    <name type="scientific">Actinomadura craniellae</name>
    <dbReference type="NCBI Taxonomy" id="2231787"/>
    <lineage>
        <taxon>Bacteria</taxon>
        <taxon>Bacillati</taxon>
        <taxon>Actinomycetota</taxon>
        <taxon>Actinomycetes</taxon>
        <taxon>Streptosporangiales</taxon>
        <taxon>Thermomonosporaceae</taxon>
        <taxon>Actinomadura</taxon>
    </lineage>
</organism>
<evidence type="ECO:0008006" key="3">
    <source>
        <dbReference type="Google" id="ProtNLM"/>
    </source>
</evidence>
<name>A0A365HD82_9ACTN</name>
<evidence type="ECO:0000313" key="1">
    <source>
        <dbReference type="EMBL" id="RAY16223.1"/>
    </source>
</evidence>
<keyword evidence="2" id="KW-1185">Reference proteome</keyword>
<evidence type="ECO:0000313" key="2">
    <source>
        <dbReference type="Proteomes" id="UP000251891"/>
    </source>
</evidence>
<dbReference type="EMBL" id="QLYX01000002">
    <property type="protein sequence ID" value="RAY16223.1"/>
    <property type="molecule type" value="Genomic_DNA"/>
</dbReference>
<dbReference type="Pfam" id="PF03995">
    <property type="entry name" value="Inhibitor_I36"/>
    <property type="match status" value="1"/>
</dbReference>
<reference evidence="1 2" key="1">
    <citation type="submission" date="2018-06" db="EMBL/GenBank/DDBJ databases">
        <title>Actinomadura craniellae sp. nov. isolated from marine sponge Craniella sp.</title>
        <authorList>
            <person name="Li L."/>
            <person name="Xu Q.H."/>
            <person name="Lin H.W."/>
            <person name="Lu Y.H."/>
        </authorList>
    </citation>
    <scope>NUCLEOTIDE SEQUENCE [LARGE SCALE GENOMIC DNA]</scope>
    <source>
        <strain evidence="1 2">LHW63021</strain>
    </source>
</reference>
<sequence length="114" mass="12650">MFSASPAQADEPCTDGNVCLYYLPSYRGAVFRAKPAEDACYSTYGKEFYGNGAGYGTPVRDHTLSVWNSSTYFKAGVWPEGNCTGPWAMMNQFSGIWSLQGAVQLRVYSLKRYI</sequence>
<comment type="caution">
    <text evidence="1">The sequence shown here is derived from an EMBL/GenBank/DDBJ whole genome shotgun (WGS) entry which is preliminary data.</text>
</comment>
<dbReference type="AlphaFoldDB" id="A0A365HD82"/>
<proteinExistence type="predicted"/>
<protein>
    <recommendedName>
        <fullName evidence="3">Peptidase inhibitor family I36 protein</fullName>
    </recommendedName>
</protein>